<dbReference type="PANTHER" id="PTHR30273">
    <property type="entry name" value="PERIPLASMIC SIGNAL SENSOR AND SIGMA FACTOR ACTIVATOR FECR-RELATED"/>
    <property type="match status" value="1"/>
</dbReference>
<proteinExistence type="predicted"/>
<dbReference type="GO" id="GO:0016989">
    <property type="term" value="F:sigma factor antagonist activity"/>
    <property type="evidence" value="ECO:0007669"/>
    <property type="project" value="TreeGrafter"/>
</dbReference>
<evidence type="ECO:0000313" key="3">
    <source>
        <dbReference type="EMBL" id="SBT25041.1"/>
    </source>
</evidence>
<dbReference type="EMBL" id="FLRC01000013">
    <property type="protein sequence ID" value="SBT25041.1"/>
    <property type="molecule type" value="Genomic_DNA"/>
</dbReference>
<organism evidence="3 5">
    <name type="scientific">Orrella dioscoreae</name>
    <dbReference type="NCBI Taxonomy" id="1851544"/>
    <lineage>
        <taxon>Bacteria</taxon>
        <taxon>Pseudomonadati</taxon>
        <taxon>Pseudomonadota</taxon>
        <taxon>Betaproteobacteria</taxon>
        <taxon>Burkholderiales</taxon>
        <taxon>Alcaligenaceae</taxon>
        <taxon>Orrella</taxon>
    </lineage>
</organism>
<dbReference type="Pfam" id="PF04773">
    <property type="entry name" value="FecR"/>
    <property type="match status" value="1"/>
</dbReference>
<dbReference type="AlphaFoldDB" id="A0A1C3K0M1"/>
<sequence length="323" mass="35102">MMGAKRDDLAGAGALQAQAHDWAARLASGNATRQDGESFRRWRAQSPAHEQAWKHAAQTWRELGGVTRAYAAHAPAVARPARPTRRQVLGLAATAAGAVGAVGLVRPPLGLWEPWRDLDADYRTATGERRDLDVVAQASVMLNTQSSLSVDMAGDAPRLALLRGEAAVTARRAAPLDVVAGAGRVRLTHGDIELRCLRDGAVRLRCNAGGAELRHGERVLQVPARHEVAYDARQLGVLRPYPSAGAQADWRRGMLVFHDLPLAEAIEEINRYRPGRVVLLDESQAARRISANFEIAALDEAVAQIQSLYHLPMRRMGRVVFLG</sequence>
<evidence type="ECO:0000259" key="1">
    <source>
        <dbReference type="Pfam" id="PF04773"/>
    </source>
</evidence>
<dbReference type="PANTHER" id="PTHR30273:SF2">
    <property type="entry name" value="PROTEIN FECR"/>
    <property type="match status" value="1"/>
</dbReference>
<dbReference type="Gene3D" id="2.60.120.1440">
    <property type="match status" value="1"/>
</dbReference>
<dbReference type="PIRSF" id="PIRSF018266">
    <property type="entry name" value="FecR"/>
    <property type="match status" value="1"/>
</dbReference>
<gene>
    <name evidence="3" type="ORF">ODI_03377</name>
    <name evidence="4" type="ORF">ODI_R0819</name>
</gene>
<dbReference type="OrthoDB" id="1100567at2"/>
<evidence type="ECO:0000313" key="5">
    <source>
        <dbReference type="Proteomes" id="UP000078558"/>
    </source>
</evidence>
<dbReference type="Pfam" id="PF16220">
    <property type="entry name" value="DUF4880"/>
    <property type="match status" value="1"/>
</dbReference>
<reference evidence="3 5" key="1">
    <citation type="submission" date="2016-06" db="EMBL/GenBank/DDBJ databases">
        <authorList>
            <person name="Kjaerup R.B."/>
            <person name="Dalgaard T.S."/>
            <person name="Juul-Madsen H.R."/>
        </authorList>
    </citation>
    <scope>NUCLEOTIDE SEQUENCE [LARGE SCALE GENOMIC DNA]</scope>
    <source>
        <strain evidence="3">Orrdi1</strain>
    </source>
</reference>
<dbReference type="STRING" id="1851544.ODI_03377"/>
<name>A0A1C3K0M1_9BURK</name>
<evidence type="ECO:0000259" key="2">
    <source>
        <dbReference type="Pfam" id="PF16220"/>
    </source>
</evidence>
<dbReference type="RefSeq" id="WP_082985255.1">
    <property type="nucleotide sequence ID" value="NZ_LT907988.1"/>
</dbReference>
<evidence type="ECO:0000313" key="4">
    <source>
        <dbReference type="EMBL" id="SOE47402.1"/>
    </source>
</evidence>
<dbReference type="KEGG" id="odi:ODI_R0819"/>
<dbReference type="InterPro" id="IPR006860">
    <property type="entry name" value="FecR"/>
</dbReference>
<protein>
    <submittedName>
        <fullName evidence="3">Sigma factor regulator VreR (Cytoplasmic membrane-localized) of trans-envelope signaling system</fullName>
    </submittedName>
</protein>
<dbReference type="InterPro" id="IPR032623">
    <property type="entry name" value="FecR_N"/>
</dbReference>
<dbReference type="EMBL" id="LT907988">
    <property type="protein sequence ID" value="SOE47402.1"/>
    <property type="molecule type" value="Genomic_DNA"/>
</dbReference>
<feature type="domain" description="FecR N-terminal" evidence="2">
    <location>
        <begin position="18"/>
        <end position="58"/>
    </location>
</feature>
<keyword evidence="5" id="KW-1185">Reference proteome</keyword>
<dbReference type="Proteomes" id="UP000078558">
    <property type="component" value="Chromosome I"/>
</dbReference>
<dbReference type="Gene3D" id="3.55.50.30">
    <property type="match status" value="1"/>
</dbReference>
<reference evidence="4 5" key="2">
    <citation type="submission" date="2017-08" db="EMBL/GenBank/DDBJ databases">
        <authorList>
            <person name="de Groot N.N."/>
        </authorList>
    </citation>
    <scope>NUCLEOTIDE SEQUENCE [LARGE SCALE GENOMIC DNA]</scope>
    <source>
        <strain evidence="4">Orrdi1</strain>
    </source>
</reference>
<dbReference type="InterPro" id="IPR012373">
    <property type="entry name" value="Ferrdict_sens_TM"/>
</dbReference>
<feature type="domain" description="FecR protein" evidence="1">
    <location>
        <begin position="121"/>
        <end position="210"/>
    </location>
</feature>
<accession>A0A1C3K0M1</accession>